<evidence type="ECO:0000256" key="1">
    <source>
        <dbReference type="SAM" id="MobiDB-lite"/>
    </source>
</evidence>
<sequence length="328" mass="38070">MSDNEDKMRDICLSLDEYAAKKRIAAWQHRKRIRNIDINELNKELEVLSPPSTAGEQTTEQSSSCSRYNRRSMVENSDDSDDDLQTTNKLFDDDVVMKDNNLIKVKIERAADEEEEEDELNDLQKFQTIETKQGIRVRSQQWRMLPENLVDRPAGVKRLEVLPLDEHERYRRVQRGRIDKTYRSRTSSVSSLATASVKDGYFLEKGSLTYKYGDRNGSGEGLIGIERSKRFVQPQQRQHFGQPQQRQRFGLNNPPININMNWEGFFQGFNQTIEQIREPPAGDDILSTASKLLNALQNNRYRVNQSSPVLKNLRKEVEDIQGKPLKFM</sequence>
<evidence type="ECO:0000313" key="3">
    <source>
        <dbReference type="Proteomes" id="UP000183832"/>
    </source>
</evidence>
<gene>
    <name evidence="2" type="ORF">CLUMA_CG019530</name>
</gene>
<keyword evidence="3" id="KW-1185">Reference proteome</keyword>
<dbReference type="AlphaFoldDB" id="A0A1J1J5F4"/>
<protein>
    <submittedName>
        <fullName evidence="2">CLUMA_CG019530, isoform A</fullName>
    </submittedName>
</protein>
<organism evidence="2 3">
    <name type="scientific">Clunio marinus</name>
    <dbReference type="NCBI Taxonomy" id="568069"/>
    <lineage>
        <taxon>Eukaryota</taxon>
        <taxon>Metazoa</taxon>
        <taxon>Ecdysozoa</taxon>
        <taxon>Arthropoda</taxon>
        <taxon>Hexapoda</taxon>
        <taxon>Insecta</taxon>
        <taxon>Pterygota</taxon>
        <taxon>Neoptera</taxon>
        <taxon>Endopterygota</taxon>
        <taxon>Diptera</taxon>
        <taxon>Nematocera</taxon>
        <taxon>Chironomoidea</taxon>
        <taxon>Chironomidae</taxon>
        <taxon>Clunio</taxon>
    </lineage>
</organism>
<feature type="compositionally biased region" description="Polar residues" evidence="1">
    <location>
        <begin position="50"/>
        <end position="67"/>
    </location>
</feature>
<dbReference type="OrthoDB" id="10591582at2759"/>
<accession>A0A1J1J5F4</accession>
<proteinExistence type="predicted"/>
<dbReference type="EMBL" id="CVRI01000067">
    <property type="protein sequence ID" value="CRL06702.1"/>
    <property type="molecule type" value="Genomic_DNA"/>
</dbReference>
<name>A0A1J1J5F4_9DIPT</name>
<dbReference type="Proteomes" id="UP000183832">
    <property type="component" value="Unassembled WGS sequence"/>
</dbReference>
<feature type="region of interest" description="Disordered" evidence="1">
    <location>
        <begin position="47"/>
        <end position="86"/>
    </location>
</feature>
<evidence type="ECO:0000313" key="2">
    <source>
        <dbReference type="EMBL" id="CRL06702.1"/>
    </source>
</evidence>
<reference evidence="2 3" key="1">
    <citation type="submission" date="2015-04" db="EMBL/GenBank/DDBJ databases">
        <authorList>
            <person name="Syromyatnikov M.Y."/>
            <person name="Popov V.N."/>
        </authorList>
    </citation>
    <scope>NUCLEOTIDE SEQUENCE [LARGE SCALE GENOMIC DNA]</scope>
</reference>